<organism evidence="1 2">
    <name type="scientific">Dallia pectoralis</name>
    <name type="common">Alaska blackfish</name>
    <dbReference type="NCBI Taxonomy" id="75939"/>
    <lineage>
        <taxon>Eukaryota</taxon>
        <taxon>Metazoa</taxon>
        <taxon>Chordata</taxon>
        <taxon>Craniata</taxon>
        <taxon>Vertebrata</taxon>
        <taxon>Euteleostomi</taxon>
        <taxon>Actinopterygii</taxon>
        <taxon>Neopterygii</taxon>
        <taxon>Teleostei</taxon>
        <taxon>Protacanthopterygii</taxon>
        <taxon>Esociformes</taxon>
        <taxon>Umbridae</taxon>
        <taxon>Dallia</taxon>
    </lineage>
</organism>
<protein>
    <submittedName>
        <fullName evidence="1">Uncharacterized protein</fullName>
    </submittedName>
</protein>
<comment type="caution">
    <text evidence="1">The sequence shown here is derived from an EMBL/GenBank/DDBJ whole genome shotgun (WGS) entry which is preliminary data.</text>
</comment>
<accession>A0ACC2F5L1</accession>
<sequence length="335" mass="37578">MDSVMATINFIRSTSSLQHRLFRMLLSEMSAEHQDLLLHYDVRWLSKGKALERFCGLREEIITFLRSSKQKKAETHLSRILDHNFLADACFLSDIFKHLNDLNLGLQGRDKTVIDLVGQMPAFQVKLDLFATDLSTGRMLHFPTLRKCISSPAQITDVMSDFIPSLKNNFAGRLDGLVLPTEVAIFARDPFTGAIEGDLIARAKEVVPSIDEGEFTLELVDMQSSVTIAQELCTNGPAMFWTDVNVHQFPNIKKAAIVMLSMFGSTYRGDPTSKHWGSSDLKPSSGACLTLLFLYYSSETPRDTWIPPDGLWRSFCISASHIGPCKEEIGHFALR</sequence>
<reference evidence="1" key="1">
    <citation type="submission" date="2021-05" db="EMBL/GenBank/DDBJ databases">
        <authorList>
            <person name="Pan Q."/>
            <person name="Jouanno E."/>
            <person name="Zahm M."/>
            <person name="Klopp C."/>
            <person name="Cabau C."/>
            <person name="Louis A."/>
            <person name="Berthelot C."/>
            <person name="Parey E."/>
            <person name="Roest Crollius H."/>
            <person name="Montfort J."/>
            <person name="Robinson-Rechavi M."/>
            <person name="Bouchez O."/>
            <person name="Lampietro C."/>
            <person name="Lopez Roques C."/>
            <person name="Donnadieu C."/>
            <person name="Postlethwait J."/>
            <person name="Bobe J."/>
            <person name="Dillon D."/>
            <person name="Chandos A."/>
            <person name="von Hippel F."/>
            <person name="Guiguen Y."/>
        </authorList>
    </citation>
    <scope>NUCLEOTIDE SEQUENCE</scope>
    <source>
        <strain evidence="1">YG-Jan2019</strain>
    </source>
</reference>
<dbReference type="Proteomes" id="UP001157502">
    <property type="component" value="Chromosome 34"/>
</dbReference>
<dbReference type="EMBL" id="CM055761">
    <property type="protein sequence ID" value="KAJ7986678.1"/>
    <property type="molecule type" value="Genomic_DNA"/>
</dbReference>
<evidence type="ECO:0000313" key="1">
    <source>
        <dbReference type="EMBL" id="KAJ7986678.1"/>
    </source>
</evidence>
<name>A0ACC2F5L1_DALPE</name>
<evidence type="ECO:0000313" key="2">
    <source>
        <dbReference type="Proteomes" id="UP001157502"/>
    </source>
</evidence>
<keyword evidence="2" id="KW-1185">Reference proteome</keyword>
<proteinExistence type="predicted"/>
<gene>
    <name evidence="1" type="ORF">DPEC_G00342390</name>
</gene>